<dbReference type="Proteomes" id="UP000002640">
    <property type="component" value="Unassembled WGS sequence"/>
</dbReference>
<dbReference type="RefSeq" id="XP_009526568.1">
    <property type="nucleotide sequence ID" value="XM_009528273.1"/>
</dbReference>
<accession>G4ZG26</accession>
<keyword evidence="4" id="KW-1185">Reference proteome</keyword>
<reference evidence="3 4" key="1">
    <citation type="journal article" date="2006" name="Science">
        <title>Phytophthora genome sequences uncover evolutionary origins and mechanisms of pathogenesis.</title>
        <authorList>
            <person name="Tyler B.M."/>
            <person name="Tripathy S."/>
            <person name="Zhang X."/>
            <person name="Dehal P."/>
            <person name="Jiang R.H."/>
            <person name="Aerts A."/>
            <person name="Arredondo F.D."/>
            <person name="Baxter L."/>
            <person name="Bensasson D."/>
            <person name="Beynon J.L."/>
            <person name="Chapman J."/>
            <person name="Damasceno C.M."/>
            <person name="Dorrance A.E."/>
            <person name="Dou D."/>
            <person name="Dickerman A.W."/>
            <person name="Dubchak I.L."/>
            <person name="Garbelotto M."/>
            <person name="Gijzen M."/>
            <person name="Gordon S.G."/>
            <person name="Govers F."/>
            <person name="Grunwald N.J."/>
            <person name="Huang W."/>
            <person name="Ivors K.L."/>
            <person name="Jones R.W."/>
            <person name="Kamoun S."/>
            <person name="Krampis K."/>
            <person name="Lamour K.H."/>
            <person name="Lee M.K."/>
            <person name="McDonald W.H."/>
            <person name="Medina M."/>
            <person name="Meijer H.J."/>
            <person name="Nordberg E.K."/>
            <person name="Maclean D.J."/>
            <person name="Ospina-Giraldo M.D."/>
            <person name="Morris P.F."/>
            <person name="Phuntumart V."/>
            <person name="Putnam N.H."/>
            <person name="Rash S."/>
            <person name="Rose J.K."/>
            <person name="Sakihama Y."/>
            <person name="Salamov A.A."/>
            <person name="Savidor A."/>
            <person name="Scheuring C.F."/>
            <person name="Smith B.M."/>
            <person name="Sobral B.W."/>
            <person name="Terry A."/>
            <person name="Torto-Alalibo T.A."/>
            <person name="Win J."/>
            <person name="Xu Z."/>
            <person name="Zhang H."/>
            <person name="Grigoriev I.V."/>
            <person name="Rokhsar D.S."/>
            <person name="Boore J.L."/>
        </authorList>
    </citation>
    <scope>NUCLEOTIDE SEQUENCE [LARGE SCALE GENOMIC DNA]</scope>
    <source>
        <strain evidence="3 4">P6497</strain>
    </source>
</reference>
<feature type="region of interest" description="Disordered" evidence="1">
    <location>
        <begin position="141"/>
        <end position="243"/>
    </location>
</feature>
<feature type="region of interest" description="Disordered" evidence="1">
    <location>
        <begin position="368"/>
        <end position="396"/>
    </location>
</feature>
<feature type="region of interest" description="Disordered" evidence="1">
    <location>
        <begin position="443"/>
        <end position="549"/>
    </location>
</feature>
<dbReference type="InParanoid" id="G4ZG26"/>
<dbReference type="CDD" id="cd00060">
    <property type="entry name" value="FHA"/>
    <property type="match status" value="1"/>
</dbReference>
<dbReference type="OMA" id="HEETQCT"/>
<dbReference type="InterPro" id="IPR000253">
    <property type="entry name" value="FHA_dom"/>
</dbReference>
<sequence>MSSSPSPPRLLPWGRLVLLSRGHRSSLPDHFDLSRSRHCVGRVANRCDLHIPKDFISGLHCIIKVKGKDSRGEPIVEIEDQSSRYGTWVDRVKIGYRRTGTLKKGGVIHLTAPNAKEVKEIAYRLEILPSGLTQQNEELHARMSADEMSVADRTRKRTHEETQCTQSPTKVVLSPPRPRPVKKVRRVTNSQQSNDDDASQPMSEPGSTPATQSAPNSGSQVPSSAAGKRRRRPDVPAPDSKLAELKRKYGTIMLDKELELQNKAEKLEKAEQELESLRKENEAMKKKHEEELAKIKAEAAAEIKKAKAEAAKQDEISKKELSELRQERDQLKRVIHQVLADPKAPHQVRSVVELETKLSVLKRKLQSTQDDLAYGSREGRPLTTPPSKKNLVETERQQQLTAELVALQRKRAEAQQNYSKVVSELTEQESQVTVQIRAAADHALNLSGSSQSQDSVDSGRIRSRRDSQASNEQSEPSPGDQSQTVDEETKSGDTPQGLPPLFNHYGARSAQAGGSRPTTLSQSQFYRSVSGDQERKTEQDDASDETKGN</sequence>
<name>G4ZG26_PHYSP</name>
<dbReference type="SMR" id="G4ZG26"/>
<organism evidence="3 4">
    <name type="scientific">Phytophthora sojae (strain P6497)</name>
    <name type="common">Soybean stem and root rot agent</name>
    <name type="synonym">Phytophthora megasperma f. sp. glycines</name>
    <dbReference type="NCBI Taxonomy" id="1094619"/>
    <lineage>
        <taxon>Eukaryota</taxon>
        <taxon>Sar</taxon>
        <taxon>Stramenopiles</taxon>
        <taxon>Oomycota</taxon>
        <taxon>Peronosporomycetes</taxon>
        <taxon>Peronosporales</taxon>
        <taxon>Peronosporaceae</taxon>
        <taxon>Phytophthora</taxon>
    </lineage>
</organism>
<proteinExistence type="predicted"/>
<dbReference type="GeneID" id="20663462"/>
<feature type="compositionally biased region" description="Polar residues" evidence="1">
    <location>
        <begin position="200"/>
        <end position="223"/>
    </location>
</feature>
<dbReference type="STRING" id="1094619.G4ZG26"/>
<feature type="domain" description="FHA" evidence="2">
    <location>
        <begin position="38"/>
        <end position="94"/>
    </location>
</feature>
<dbReference type="SMART" id="SM00240">
    <property type="entry name" value="FHA"/>
    <property type="match status" value="1"/>
</dbReference>
<evidence type="ECO:0000313" key="4">
    <source>
        <dbReference type="Proteomes" id="UP000002640"/>
    </source>
</evidence>
<gene>
    <name evidence="3" type="ORF">PHYSODRAFT_560133</name>
</gene>
<feature type="compositionally biased region" description="Low complexity" evidence="1">
    <location>
        <begin position="447"/>
        <end position="456"/>
    </location>
</feature>
<evidence type="ECO:0000313" key="3">
    <source>
        <dbReference type="EMBL" id="EGZ17510.1"/>
    </source>
</evidence>
<dbReference type="SUPFAM" id="SSF49879">
    <property type="entry name" value="SMAD/FHA domain"/>
    <property type="match status" value="1"/>
</dbReference>
<feature type="compositionally biased region" description="Basic and acidic residues" evidence="1">
    <location>
        <begin position="141"/>
        <end position="162"/>
    </location>
</feature>
<feature type="compositionally biased region" description="Basic and acidic residues" evidence="1">
    <location>
        <begin position="532"/>
        <end position="549"/>
    </location>
</feature>
<dbReference type="EMBL" id="JH159154">
    <property type="protein sequence ID" value="EGZ17510.1"/>
    <property type="molecule type" value="Genomic_DNA"/>
</dbReference>
<dbReference type="Pfam" id="PF00498">
    <property type="entry name" value="FHA"/>
    <property type="match status" value="1"/>
</dbReference>
<evidence type="ECO:0000256" key="1">
    <source>
        <dbReference type="SAM" id="MobiDB-lite"/>
    </source>
</evidence>
<feature type="compositionally biased region" description="Polar residues" evidence="1">
    <location>
        <begin position="516"/>
        <end position="531"/>
    </location>
</feature>
<dbReference type="PROSITE" id="PS50006">
    <property type="entry name" value="FHA_DOMAIN"/>
    <property type="match status" value="1"/>
</dbReference>
<dbReference type="KEGG" id="psoj:PHYSODRAFT_560133"/>
<dbReference type="Gene3D" id="2.60.200.20">
    <property type="match status" value="1"/>
</dbReference>
<feature type="region of interest" description="Disordered" evidence="1">
    <location>
        <begin position="410"/>
        <end position="431"/>
    </location>
</feature>
<dbReference type="InterPro" id="IPR008984">
    <property type="entry name" value="SMAD_FHA_dom_sf"/>
</dbReference>
<feature type="compositionally biased region" description="Basic and acidic residues" evidence="1">
    <location>
        <begin position="457"/>
        <end position="467"/>
    </location>
</feature>
<evidence type="ECO:0000259" key="2">
    <source>
        <dbReference type="PROSITE" id="PS50006"/>
    </source>
</evidence>
<feature type="compositionally biased region" description="Polar residues" evidence="1">
    <location>
        <begin position="468"/>
        <end position="484"/>
    </location>
</feature>
<protein>
    <recommendedName>
        <fullName evidence="2">FHA domain-containing protein</fullName>
    </recommendedName>
</protein>
<dbReference type="AlphaFoldDB" id="G4ZG26"/>